<dbReference type="PROSITE" id="PS50110">
    <property type="entry name" value="RESPONSE_REGULATORY"/>
    <property type="match status" value="1"/>
</dbReference>
<organism evidence="7 8">
    <name type="scientific">Qipengyuania pacifica</name>
    <dbReference type="NCBI Taxonomy" id="2860199"/>
    <lineage>
        <taxon>Bacteria</taxon>
        <taxon>Pseudomonadati</taxon>
        <taxon>Pseudomonadota</taxon>
        <taxon>Alphaproteobacteria</taxon>
        <taxon>Sphingomonadales</taxon>
        <taxon>Erythrobacteraceae</taxon>
        <taxon>Qipengyuania</taxon>
    </lineage>
</organism>
<evidence type="ECO:0000259" key="5">
    <source>
        <dbReference type="PROSITE" id="PS50043"/>
    </source>
</evidence>
<evidence type="ECO:0000256" key="4">
    <source>
        <dbReference type="PROSITE-ProRule" id="PRU00169"/>
    </source>
</evidence>
<proteinExistence type="predicted"/>
<dbReference type="EMBL" id="JAIGNQ010000004">
    <property type="protein sequence ID" value="MBX7489453.1"/>
    <property type="molecule type" value="Genomic_DNA"/>
</dbReference>
<dbReference type="Gene3D" id="3.40.50.2300">
    <property type="match status" value="1"/>
</dbReference>
<evidence type="ECO:0000313" key="8">
    <source>
        <dbReference type="Proteomes" id="UP000776651"/>
    </source>
</evidence>
<keyword evidence="8" id="KW-1185">Reference proteome</keyword>
<keyword evidence="1" id="KW-0805">Transcription regulation</keyword>
<gene>
    <name evidence="7" type="ORF">K3177_13100</name>
</gene>
<dbReference type="Pfam" id="PF00196">
    <property type="entry name" value="GerE"/>
    <property type="match status" value="1"/>
</dbReference>
<dbReference type="Proteomes" id="UP000776651">
    <property type="component" value="Unassembled WGS sequence"/>
</dbReference>
<name>A0ABS7JJP7_9SPHN</name>
<dbReference type="SUPFAM" id="SSF46894">
    <property type="entry name" value="C-terminal effector domain of the bipartite response regulators"/>
    <property type="match status" value="1"/>
</dbReference>
<keyword evidence="3" id="KW-0804">Transcription</keyword>
<dbReference type="InterPro" id="IPR016032">
    <property type="entry name" value="Sig_transdc_resp-reg_C-effctor"/>
</dbReference>
<comment type="caution">
    <text evidence="4">Lacks conserved residue(s) required for the propagation of feature annotation.</text>
</comment>
<evidence type="ECO:0000256" key="2">
    <source>
        <dbReference type="ARBA" id="ARBA00023125"/>
    </source>
</evidence>
<evidence type="ECO:0000256" key="3">
    <source>
        <dbReference type="ARBA" id="ARBA00023163"/>
    </source>
</evidence>
<dbReference type="SMART" id="SM00421">
    <property type="entry name" value="HTH_LUXR"/>
    <property type="match status" value="1"/>
</dbReference>
<dbReference type="InterPro" id="IPR000792">
    <property type="entry name" value="Tscrpt_reg_LuxR_C"/>
</dbReference>
<dbReference type="SUPFAM" id="SSF52172">
    <property type="entry name" value="CheY-like"/>
    <property type="match status" value="1"/>
</dbReference>
<comment type="caution">
    <text evidence="7">The sequence shown here is derived from an EMBL/GenBank/DDBJ whole genome shotgun (WGS) entry which is preliminary data.</text>
</comment>
<dbReference type="PROSITE" id="PS50043">
    <property type="entry name" value="HTH_LUXR_2"/>
    <property type="match status" value="1"/>
</dbReference>
<dbReference type="RefSeq" id="WP_221598611.1">
    <property type="nucleotide sequence ID" value="NZ_JAIGNQ010000004.1"/>
</dbReference>
<sequence>MNERHTVHIVGGNSRCRAEQAHLIYSLGLHSEIYANVAELMERPPQSGIVLAYDDPEGESAAYVLKTLSDEGYWIPVIATSQEPRPTHVVEAIKAGVLDYMKLPLRGERVTRAISRTLTDADNHVMARRRIAEARDRIANLSPRERQVLDWLTEGCSNKVIARELHISPRTVEIHRANMMTKLDADHLAKAVKLFFEARLGDDPTPEIGANAA</sequence>
<dbReference type="CDD" id="cd06170">
    <property type="entry name" value="LuxR_C_like"/>
    <property type="match status" value="1"/>
</dbReference>
<dbReference type="InterPro" id="IPR011006">
    <property type="entry name" value="CheY-like_superfamily"/>
</dbReference>
<dbReference type="InterPro" id="IPR036388">
    <property type="entry name" value="WH-like_DNA-bd_sf"/>
</dbReference>
<dbReference type="PANTHER" id="PTHR44688:SF16">
    <property type="entry name" value="DNA-BINDING TRANSCRIPTIONAL ACTIVATOR DEVR_DOSR"/>
    <property type="match status" value="1"/>
</dbReference>
<dbReference type="PRINTS" id="PR00038">
    <property type="entry name" value="HTHLUXR"/>
</dbReference>
<dbReference type="Gene3D" id="1.10.10.10">
    <property type="entry name" value="Winged helix-like DNA-binding domain superfamily/Winged helix DNA-binding domain"/>
    <property type="match status" value="1"/>
</dbReference>
<evidence type="ECO:0000259" key="6">
    <source>
        <dbReference type="PROSITE" id="PS50110"/>
    </source>
</evidence>
<evidence type="ECO:0000256" key="1">
    <source>
        <dbReference type="ARBA" id="ARBA00023015"/>
    </source>
</evidence>
<dbReference type="PANTHER" id="PTHR44688">
    <property type="entry name" value="DNA-BINDING TRANSCRIPTIONAL ACTIVATOR DEVR_DOSR"/>
    <property type="match status" value="1"/>
</dbReference>
<feature type="domain" description="Response regulatory" evidence="6">
    <location>
        <begin position="6"/>
        <end position="118"/>
    </location>
</feature>
<feature type="domain" description="HTH luxR-type" evidence="5">
    <location>
        <begin position="134"/>
        <end position="199"/>
    </location>
</feature>
<protein>
    <submittedName>
        <fullName evidence="7">LuxR C-terminal-related transcriptional regulator</fullName>
    </submittedName>
</protein>
<evidence type="ECO:0000313" key="7">
    <source>
        <dbReference type="EMBL" id="MBX7489453.1"/>
    </source>
</evidence>
<keyword evidence="2" id="KW-0238">DNA-binding</keyword>
<dbReference type="PROSITE" id="PS00622">
    <property type="entry name" value="HTH_LUXR_1"/>
    <property type="match status" value="1"/>
</dbReference>
<dbReference type="InterPro" id="IPR001789">
    <property type="entry name" value="Sig_transdc_resp-reg_receiver"/>
</dbReference>
<accession>A0ABS7JJP7</accession>
<reference evidence="7 8" key="1">
    <citation type="submission" date="2021-08" db="EMBL/GenBank/DDBJ databases">
        <title>Comparative Genomics Analysis of the Genus Qipengyuania Reveals Extensive Genetic Diversity and Metabolic Versatility, Including the Description of Fifteen Novel Species.</title>
        <authorList>
            <person name="Liu Y."/>
        </authorList>
    </citation>
    <scope>NUCLEOTIDE SEQUENCE [LARGE SCALE GENOMIC DNA]</scope>
    <source>
        <strain evidence="7 8">GH25</strain>
    </source>
</reference>